<organism evidence="2 3">
    <name type="scientific">Phytophthora nicotianae P1569</name>
    <dbReference type="NCBI Taxonomy" id="1317065"/>
    <lineage>
        <taxon>Eukaryota</taxon>
        <taxon>Sar</taxon>
        <taxon>Stramenopiles</taxon>
        <taxon>Oomycota</taxon>
        <taxon>Peronosporomycetes</taxon>
        <taxon>Peronosporales</taxon>
        <taxon>Peronosporaceae</taxon>
        <taxon>Phytophthora</taxon>
    </lineage>
</organism>
<comment type="caution">
    <text evidence="2">The sequence shown here is derived from an EMBL/GenBank/DDBJ whole genome shotgun (WGS) entry which is preliminary data.</text>
</comment>
<protein>
    <submittedName>
        <fullName evidence="2">Uncharacterized protein</fullName>
    </submittedName>
</protein>
<evidence type="ECO:0000313" key="2">
    <source>
        <dbReference type="EMBL" id="ETI44255.1"/>
    </source>
</evidence>
<feature type="region of interest" description="Disordered" evidence="1">
    <location>
        <begin position="1"/>
        <end position="46"/>
    </location>
</feature>
<dbReference type="AlphaFoldDB" id="V9EY85"/>
<name>V9EY85_PHYNI</name>
<keyword evidence="3" id="KW-1185">Reference proteome</keyword>
<proteinExistence type="predicted"/>
<dbReference type="EMBL" id="ANIZ01001900">
    <property type="protein sequence ID" value="ETI44255.1"/>
    <property type="molecule type" value="Genomic_DNA"/>
</dbReference>
<evidence type="ECO:0000256" key="1">
    <source>
        <dbReference type="SAM" id="MobiDB-lite"/>
    </source>
</evidence>
<dbReference type="HOGENOM" id="CLU_999155_0_0_1"/>
<reference evidence="2 3" key="1">
    <citation type="submission" date="2013-11" db="EMBL/GenBank/DDBJ databases">
        <title>The Genome Sequence of Phytophthora parasitica P1569.</title>
        <authorList>
            <consortium name="The Broad Institute Genomics Platform"/>
            <person name="Russ C."/>
            <person name="Tyler B."/>
            <person name="Panabieres F."/>
            <person name="Shan W."/>
            <person name="Tripathy S."/>
            <person name="Grunwald N."/>
            <person name="Machado M."/>
            <person name="Johnson C.S."/>
            <person name="Arredondo F."/>
            <person name="Hong C."/>
            <person name="Coffey M."/>
            <person name="Young S.K."/>
            <person name="Zeng Q."/>
            <person name="Gargeya S."/>
            <person name="Fitzgerald M."/>
            <person name="Abouelleil A."/>
            <person name="Alvarado L."/>
            <person name="Chapman S.B."/>
            <person name="Gainer-Dewar J."/>
            <person name="Goldberg J."/>
            <person name="Griggs A."/>
            <person name="Gujja S."/>
            <person name="Hansen M."/>
            <person name="Howarth C."/>
            <person name="Imamovic A."/>
            <person name="Ireland A."/>
            <person name="Larimer J."/>
            <person name="McCowan C."/>
            <person name="Murphy C."/>
            <person name="Pearson M."/>
            <person name="Poon T.W."/>
            <person name="Priest M."/>
            <person name="Roberts A."/>
            <person name="Saif S."/>
            <person name="Shea T."/>
            <person name="Sykes S."/>
            <person name="Wortman J."/>
            <person name="Nusbaum C."/>
            <person name="Birren B."/>
        </authorList>
    </citation>
    <scope>NUCLEOTIDE SEQUENCE [LARGE SCALE GENOMIC DNA]</scope>
    <source>
        <strain evidence="2 3">P1569</strain>
    </source>
</reference>
<evidence type="ECO:0000313" key="3">
    <source>
        <dbReference type="Proteomes" id="UP000018721"/>
    </source>
</evidence>
<feature type="compositionally biased region" description="Basic and acidic residues" evidence="1">
    <location>
        <begin position="20"/>
        <end position="33"/>
    </location>
</feature>
<dbReference type="Proteomes" id="UP000018721">
    <property type="component" value="Unassembled WGS sequence"/>
</dbReference>
<gene>
    <name evidence="2" type="ORF">F443_11038</name>
</gene>
<accession>V9EY85</accession>
<sequence length="279" mass="31608">MNNILEPAGAVTSFVIDSPPRSHDRPKTSTKEKKAQRKKAAASAQEDSDLYAENLSLTSVQLVRTGDVTYESSYDILSRFKTVDYAFKFKAPTAYRKSDLPPTKQTIAPESITRMLRPDHLKACTRKVVAMQKKWKGLKESDAVVDIPGIGVYSMDTVSAMNQWNVAMETLKLAQKALTWVHTIDFTLSMPTKFRVAMQTDLPSKIRAIRVQSSKAEILDLVRSVYAYSDTKDFGVGTVKRRQRRRLQVFYDQLELRDSHHVTGTDHRAHCGVLRHTYP</sequence>